<sequence>CKYTVHDQCAMKAMPCEVSTYAKSRKDIGIQSHVWVRGGCESGRCDRCQKKIRTFHSLTGLHCVWCHLEIHDDCLQNMGPECDGGLLRDHILPPSSIYPSVL</sequence>
<dbReference type="OrthoDB" id="242257at2759"/>
<dbReference type="SUPFAM" id="SSF57889">
    <property type="entry name" value="Cysteine-rich domain"/>
    <property type="match status" value="1"/>
</dbReference>
<dbReference type="SMART" id="SM00109">
    <property type="entry name" value="C1"/>
    <property type="match status" value="1"/>
</dbReference>
<dbReference type="PROSITE" id="PS50081">
    <property type="entry name" value="ZF_DAG_PE_2"/>
    <property type="match status" value="1"/>
</dbReference>
<dbReference type="RefSeq" id="XP_012892715.1">
    <property type="nucleotide sequence ID" value="XM_013037261.1"/>
</dbReference>
<dbReference type="GO" id="GO:0046872">
    <property type="term" value="F:metal ion binding"/>
    <property type="evidence" value="ECO:0007669"/>
    <property type="project" value="UniProtKB-KW"/>
</dbReference>
<organism evidence="4 5">
    <name type="scientific">Dipodomys ordii</name>
    <name type="common">Ord's kangaroo rat</name>
    <dbReference type="NCBI Taxonomy" id="10020"/>
    <lineage>
        <taxon>Eukaryota</taxon>
        <taxon>Metazoa</taxon>
        <taxon>Chordata</taxon>
        <taxon>Craniata</taxon>
        <taxon>Vertebrata</taxon>
        <taxon>Euteleostomi</taxon>
        <taxon>Mammalia</taxon>
        <taxon>Eutheria</taxon>
        <taxon>Euarchontoglires</taxon>
        <taxon>Glires</taxon>
        <taxon>Rodentia</taxon>
        <taxon>Castorimorpha</taxon>
        <taxon>Heteromyidae</taxon>
        <taxon>Dipodomyinae</taxon>
        <taxon>Dipodomys</taxon>
    </lineage>
</organism>
<feature type="non-terminal residue" evidence="5">
    <location>
        <position position="1"/>
    </location>
</feature>
<accession>A0A1S3GVK5</accession>
<feature type="domain" description="Phorbol-ester/DAG-type" evidence="3">
    <location>
        <begin position="32"/>
        <end position="82"/>
    </location>
</feature>
<dbReference type="InterPro" id="IPR046349">
    <property type="entry name" value="C1-like_sf"/>
</dbReference>
<dbReference type="KEGG" id="dord:106002372"/>
<keyword evidence="2" id="KW-0862">Zinc</keyword>
<dbReference type="GO" id="GO:0005886">
    <property type="term" value="C:plasma membrane"/>
    <property type="evidence" value="ECO:0007669"/>
    <property type="project" value="TreeGrafter"/>
</dbReference>
<evidence type="ECO:0000256" key="1">
    <source>
        <dbReference type="ARBA" id="ARBA00022723"/>
    </source>
</evidence>
<dbReference type="FunFam" id="3.30.60.20:FF:000039">
    <property type="entry name" value="Diacylglycerol kinase"/>
    <property type="match status" value="1"/>
</dbReference>
<keyword evidence="1" id="KW-0479">Metal-binding</keyword>
<dbReference type="Proteomes" id="UP000081671">
    <property type="component" value="Unplaced"/>
</dbReference>
<dbReference type="Gene3D" id="3.30.60.20">
    <property type="match status" value="1"/>
</dbReference>
<evidence type="ECO:0000259" key="3">
    <source>
        <dbReference type="PROSITE" id="PS50081"/>
    </source>
</evidence>
<name>A0A1S3GVK5_DIPOR</name>
<dbReference type="InParanoid" id="A0A1S3GVK5"/>
<dbReference type="PANTHER" id="PTHR11255:SF38">
    <property type="entry name" value="DIACYLGLYCEROL KINASE ALPHA"/>
    <property type="match status" value="1"/>
</dbReference>
<gene>
    <name evidence="5" type="primary">LOC106002372</name>
</gene>
<dbReference type="PROSITE" id="PS00479">
    <property type="entry name" value="ZF_DAG_PE_1"/>
    <property type="match status" value="1"/>
</dbReference>
<dbReference type="InterPro" id="IPR037607">
    <property type="entry name" value="DGK"/>
</dbReference>
<evidence type="ECO:0000256" key="2">
    <source>
        <dbReference type="ARBA" id="ARBA00022833"/>
    </source>
</evidence>
<proteinExistence type="predicted"/>
<dbReference type="InterPro" id="IPR002219">
    <property type="entry name" value="PKC_DAG/PE"/>
</dbReference>
<protein>
    <submittedName>
        <fullName evidence="5">Diacylglycerol kinase alpha-like</fullName>
    </submittedName>
</protein>
<dbReference type="GeneID" id="106002372"/>
<feature type="non-terminal residue" evidence="5">
    <location>
        <position position="102"/>
    </location>
</feature>
<dbReference type="PANTHER" id="PTHR11255">
    <property type="entry name" value="DIACYLGLYCEROL KINASE"/>
    <property type="match status" value="1"/>
</dbReference>
<reference evidence="5" key="1">
    <citation type="submission" date="2025-08" db="UniProtKB">
        <authorList>
            <consortium name="RefSeq"/>
        </authorList>
    </citation>
    <scope>IDENTIFICATION</scope>
    <source>
        <tissue evidence="5">Kidney</tissue>
    </source>
</reference>
<evidence type="ECO:0000313" key="4">
    <source>
        <dbReference type="Proteomes" id="UP000081671"/>
    </source>
</evidence>
<dbReference type="GO" id="GO:0004143">
    <property type="term" value="F:ATP-dependent diacylglycerol kinase activity"/>
    <property type="evidence" value="ECO:0007669"/>
    <property type="project" value="InterPro"/>
</dbReference>
<keyword evidence="4" id="KW-1185">Reference proteome</keyword>
<dbReference type="AlphaFoldDB" id="A0A1S3GVK5"/>
<dbReference type="GO" id="GO:0007165">
    <property type="term" value="P:signal transduction"/>
    <property type="evidence" value="ECO:0007669"/>
    <property type="project" value="InterPro"/>
</dbReference>
<dbReference type="Pfam" id="PF00130">
    <property type="entry name" value="C1_1"/>
    <property type="match status" value="1"/>
</dbReference>
<evidence type="ECO:0000313" key="5">
    <source>
        <dbReference type="RefSeq" id="XP_012892715.1"/>
    </source>
</evidence>